<feature type="region of interest" description="Disordered" evidence="1">
    <location>
        <begin position="37"/>
        <end position="65"/>
    </location>
</feature>
<keyword evidence="3" id="KW-1185">Reference proteome</keyword>
<dbReference type="RefSeq" id="WP_407666023.1">
    <property type="nucleotide sequence ID" value="NZ_AP022570.1"/>
</dbReference>
<gene>
    <name evidence="2" type="ORF">MPOR_46880</name>
</gene>
<dbReference type="Proteomes" id="UP000466785">
    <property type="component" value="Chromosome"/>
</dbReference>
<organism evidence="2 3">
    <name type="scientific">Mycolicibacterium poriferae</name>
    <dbReference type="NCBI Taxonomy" id="39694"/>
    <lineage>
        <taxon>Bacteria</taxon>
        <taxon>Bacillati</taxon>
        <taxon>Actinomycetota</taxon>
        <taxon>Actinomycetes</taxon>
        <taxon>Mycobacteriales</taxon>
        <taxon>Mycobacteriaceae</taxon>
        <taxon>Mycolicibacterium</taxon>
    </lineage>
</organism>
<protein>
    <submittedName>
        <fullName evidence="2">Uncharacterized protein</fullName>
    </submittedName>
</protein>
<dbReference type="EMBL" id="AP022570">
    <property type="protein sequence ID" value="BBX53662.1"/>
    <property type="molecule type" value="Genomic_DNA"/>
</dbReference>
<evidence type="ECO:0000313" key="3">
    <source>
        <dbReference type="Proteomes" id="UP000466785"/>
    </source>
</evidence>
<feature type="region of interest" description="Disordered" evidence="1">
    <location>
        <begin position="1"/>
        <end position="21"/>
    </location>
</feature>
<reference evidence="2 3" key="1">
    <citation type="journal article" date="2019" name="Emerg. Microbes Infect.">
        <title>Comprehensive subspecies identification of 175 nontuberculous mycobacteria species based on 7547 genomic profiles.</title>
        <authorList>
            <person name="Matsumoto Y."/>
            <person name="Kinjo T."/>
            <person name="Motooka D."/>
            <person name="Nabeya D."/>
            <person name="Jung N."/>
            <person name="Uechi K."/>
            <person name="Horii T."/>
            <person name="Iida T."/>
            <person name="Fujita J."/>
            <person name="Nakamura S."/>
        </authorList>
    </citation>
    <scope>NUCLEOTIDE SEQUENCE [LARGE SCALE GENOMIC DNA]</scope>
    <source>
        <strain evidence="2 3">JCM 12603</strain>
    </source>
</reference>
<evidence type="ECO:0000313" key="2">
    <source>
        <dbReference type="EMBL" id="BBX53662.1"/>
    </source>
</evidence>
<feature type="compositionally biased region" description="Low complexity" evidence="1">
    <location>
        <begin position="37"/>
        <end position="56"/>
    </location>
</feature>
<name>A0A6N4VCY8_9MYCO</name>
<accession>A0A6N4VCY8</accession>
<evidence type="ECO:0000256" key="1">
    <source>
        <dbReference type="SAM" id="MobiDB-lite"/>
    </source>
</evidence>
<dbReference type="KEGG" id="mpof:MPOR_46880"/>
<sequence>MRGGFQPGPAEQVARVRKARASWDKALARRLAREQADQAAAATAATSAHKPARATADLGPARRNMTDPQSRMMALRGGGWVQGYNCQAATTEDG</sequence>
<dbReference type="AlphaFoldDB" id="A0A6N4VCY8"/>
<proteinExistence type="predicted"/>